<comment type="caution">
    <text evidence="2">The sequence shown here is derived from an EMBL/GenBank/DDBJ whole genome shotgun (WGS) entry which is preliminary data.</text>
</comment>
<dbReference type="Proteomes" id="UP000323646">
    <property type="component" value="Unassembled WGS sequence"/>
</dbReference>
<keyword evidence="3" id="KW-1185">Reference proteome</keyword>
<evidence type="ECO:0000313" key="3">
    <source>
        <dbReference type="Proteomes" id="UP000323646"/>
    </source>
</evidence>
<feature type="region of interest" description="Disordered" evidence="1">
    <location>
        <begin position="1"/>
        <end position="25"/>
    </location>
</feature>
<dbReference type="EMBL" id="VTOY01000008">
    <property type="protein sequence ID" value="TYZ21704.1"/>
    <property type="molecule type" value="Genomic_DNA"/>
</dbReference>
<sequence length="544" mass="62253">MERTPREKGYDEMTAAIEPQRATEDRPIIDESFHLRLETGEKRWIPWDETERAKVYQAMRHMKNHEGESDELEIELTSSCLRGYAEKRGFAVDASYRGLAAVQQHIEMMREPQAAAYRTPLFADAVRWAGNYTEAYESMAAAEAELDETAKTEYLPQEGIILTENEGMDSAKWDCQVMIAVKLLALQQRFAEEALPEEARVVFFEQLAAVVQKFLYHQITDAYRLEDFSPQVLERQYHELASGHSAEQTGEANGLAFELAAIKQEKPDLFERLRRETELLLPKLTAEEYADELREKIEQQGLAAEFIAAEEVVRRHEREARSWLRHQRRLRESGEEEENLPEEVLPEAALSAESLLEENMPEEKMLGEGEPVAPEEPLLPEIETVSLKEWVPEPVTAAEFDSLTKDGAGEMLELAAEEQLADEEEQEVPHRNRAVIPWTTCEYVYLVDWFLHREAEADISAEIQGISERLIRYQQQKTGFDEAVQENRSPAQVGERVFTMTLLQHGESWQQSGATRKEAELFSQGAGEEPLFQQLAVLARNIIG</sequence>
<reference evidence="2 3" key="1">
    <citation type="submission" date="2019-08" db="EMBL/GenBank/DDBJ databases">
        <title>Selenomonas sp. mPRGC5 and Selenomonas sp. mPRGC8 isolated from ruminal fluid of dairy goat (Capra hircus).</title>
        <authorList>
            <person name="Poothong S."/>
            <person name="Nuengjamnong C."/>
            <person name="Tanasupawat S."/>
        </authorList>
    </citation>
    <scope>NUCLEOTIDE SEQUENCE [LARGE SCALE GENOMIC DNA]</scope>
    <source>
        <strain evidence="3">mPRGC5</strain>
    </source>
</reference>
<organism evidence="2 3">
    <name type="scientific">Selenomonas ruminis</name>
    <dbReference type="NCBI Taxonomy" id="2593411"/>
    <lineage>
        <taxon>Bacteria</taxon>
        <taxon>Bacillati</taxon>
        <taxon>Bacillota</taxon>
        <taxon>Negativicutes</taxon>
        <taxon>Selenomonadales</taxon>
        <taxon>Selenomonadaceae</taxon>
        <taxon>Selenomonas</taxon>
    </lineage>
</organism>
<name>A0A5D6W4C8_9FIRM</name>
<protein>
    <submittedName>
        <fullName evidence="2">Uncharacterized protein</fullName>
    </submittedName>
</protein>
<evidence type="ECO:0000256" key="1">
    <source>
        <dbReference type="SAM" id="MobiDB-lite"/>
    </source>
</evidence>
<feature type="compositionally biased region" description="Basic and acidic residues" evidence="1">
    <location>
        <begin position="1"/>
        <end position="11"/>
    </location>
</feature>
<evidence type="ECO:0000313" key="2">
    <source>
        <dbReference type="EMBL" id="TYZ21704.1"/>
    </source>
</evidence>
<gene>
    <name evidence="2" type="ORF">FZ040_09915</name>
</gene>
<accession>A0A5D6W4C8</accession>
<proteinExistence type="predicted"/>
<dbReference type="OrthoDB" id="1661732at2"/>
<dbReference type="AlphaFoldDB" id="A0A5D6W4C8"/>
<dbReference type="RefSeq" id="WP_149171831.1">
    <property type="nucleotide sequence ID" value="NZ_VTOY01000008.1"/>
</dbReference>